<dbReference type="Pfam" id="PF15063">
    <property type="entry name" value="TC1"/>
    <property type="match status" value="1"/>
</dbReference>
<evidence type="ECO:0000313" key="2">
    <source>
        <dbReference type="EMBL" id="KAI5618511.1"/>
    </source>
</evidence>
<feature type="non-terminal residue" evidence="2">
    <location>
        <position position="1"/>
    </location>
</feature>
<organism evidence="2 3">
    <name type="scientific">Silurus asotus</name>
    <name type="common">Amur catfish</name>
    <name type="synonym">Parasilurus asotus</name>
    <dbReference type="NCBI Taxonomy" id="30991"/>
    <lineage>
        <taxon>Eukaryota</taxon>
        <taxon>Metazoa</taxon>
        <taxon>Chordata</taxon>
        <taxon>Craniata</taxon>
        <taxon>Vertebrata</taxon>
        <taxon>Euteleostomi</taxon>
        <taxon>Actinopterygii</taxon>
        <taxon>Neopterygii</taxon>
        <taxon>Teleostei</taxon>
        <taxon>Ostariophysi</taxon>
        <taxon>Siluriformes</taxon>
        <taxon>Siluridae</taxon>
        <taxon>Silurus</taxon>
    </lineage>
</organism>
<dbReference type="Proteomes" id="UP001205998">
    <property type="component" value="Unassembled WGS sequence"/>
</dbReference>
<dbReference type="InterPro" id="IPR020282">
    <property type="entry name" value="Avpi1/C8orf4_dom"/>
</dbReference>
<dbReference type="AlphaFoldDB" id="A0AAD5ALS2"/>
<dbReference type="InterPro" id="IPR039580">
    <property type="entry name" value="Tcim"/>
</dbReference>
<dbReference type="GO" id="GO:0005112">
    <property type="term" value="F:Notch binding"/>
    <property type="evidence" value="ECO:0007669"/>
    <property type="project" value="TreeGrafter"/>
</dbReference>
<dbReference type="GO" id="GO:0002264">
    <property type="term" value="P:endothelial cell activation involved in immune response"/>
    <property type="evidence" value="ECO:0007669"/>
    <property type="project" value="TreeGrafter"/>
</dbReference>
<dbReference type="GO" id="GO:0005634">
    <property type="term" value="C:nucleus"/>
    <property type="evidence" value="ECO:0007669"/>
    <property type="project" value="TreeGrafter"/>
</dbReference>
<sequence length="110" mass="12700">ERKKERKKERKMATYTRSDSCRVCPSARANRFDTARRKRASPDIFAHVSEDALARLFRKAGDAVAEERARSIFACASDPDETARALMALKQRKKDKFLRIARTLRGMLRL</sequence>
<reference evidence="2" key="1">
    <citation type="submission" date="2018-07" db="EMBL/GenBank/DDBJ databases">
        <title>Comparative genomics of catfishes provides insights into carnivory and benthic adaptation.</title>
        <authorList>
            <person name="Zhang Y."/>
            <person name="Wang D."/>
            <person name="Peng Z."/>
            <person name="Zheng S."/>
            <person name="Shao F."/>
            <person name="Tao W."/>
        </authorList>
    </citation>
    <scope>NUCLEOTIDE SEQUENCE</scope>
    <source>
        <strain evidence="2">Chongqing</strain>
    </source>
</reference>
<feature type="domain" description="Arginine vasopressin-induced protein 1/transcriptional and immune response regulator" evidence="1">
    <location>
        <begin position="16"/>
        <end position="90"/>
    </location>
</feature>
<name>A0AAD5ALS2_SILAS</name>
<accession>A0AAD5ALS2</accession>
<evidence type="ECO:0000259" key="1">
    <source>
        <dbReference type="Pfam" id="PF15063"/>
    </source>
</evidence>
<dbReference type="GO" id="GO:0045746">
    <property type="term" value="P:negative regulation of Notch signaling pathway"/>
    <property type="evidence" value="ECO:0007669"/>
    <property type="project" value="TreeGrafter"/>
</dbReference>
<protein>
    <submittedName>
        <fullName evidence="2">Thyroid cancer-1</fullName>
    </submittedName>
</protein>
<evidence type="ECO:0000313" key="3">
    <source>
        <dbReference type="Proteomes" id="UP001205998"/>
    </source>
</evidence>
<dbReference type="GO" id="GO:0005829">
    <property type="term" value="C:cytosol"/>
    <property type="evidence" value="ECO:0007669"/>
    <property type="project" value="TreeGrafter"/>
</dbReference>
<gene>
    <name evidence="2" type="ORF">C0J50_21903</name>
</gene>
<proteinExistence type="predicted"/>
<dbReference type="PANTHER" id="PTHR32358:SF1">
    <property type="entry name" value="TRANSCRIPTIONAL AND IMMUNE RESPONSE REGULATOR"/>
    <property type="match status" value="1"/>
</dbReference>
<comment type="caution">
    <text evidence="2">The sequence shown here is derived from an EMBL/GenBank/DDBJ whole genome shotgun (WGS) entry which is preliminary data.</text>
</comment>
<dbReference type="EMBL" id="MU551694">
    <property type="protein sequence ID" value="KAI5618511.1"/>
    <property type="molecule type" value="Genomic_DNA"/>
</dbReference>
<keyword evidence="3" id="KW-1185">Reference proteome</keyword>
<feature type="non-terminal residue" evidence="2">
    <location>
        <position position="110"/>
    </location>
</feature>
<dbReference type="PANTHER" id="PTHR32358">
    <property type="entry name" value="TRANSCRIPTIONAL AND IMMUNE RESPONSE REGULATOR"/>
    <property type="match status" value="1"/>
</dbReference>